<evidence type="ECO:0000256" key="5">
    <source>
        <dbReference type="ARBA" id="ARBA00023136"/>
    </source>
</evidence>
<sequence length="243" mass="26413">SAKSVYVSMLPKSERGNDGFYRSSMAGPMSMGAIGDGRSQPMQGQMMPMHPGVISAFDGASGYEDFNEPPLLEELGIDFKQIWVKTAFVLFPTRISDKSMEEGDLAGPLVFCVLLGALLLLSGKLYFGYIYGFGIIGCIGMYLVLNLMSENDLDIHRIVSILGYCLLPIVVLALVMPVANLLSTGGGHAAGLFGSIAAVSWSTLAAVRFLEMIFKMREQRWLIAYPAALFYTCFAMITVFGKV</sequence>
<feature type="transmembrane region" description="Helical" evidence="6">
    <location>
        <begin position="161"/>
        <end position="183"/>
    </location>
</feature>
<comment type="subcellular location">
    <subcellularLocation>
        <location evidence="6">Golgi apparatus membrane</location>
        <topology evidence="6">Multi-pass membrane protein</topology>
    </subcellularLocation>
    <subcellularLocation>
        <location evidence="1">Membrane</location>
        <topology evidence="1">Multi-pass membrane protein</topology>
    </subcellularLocation>
</comment>
<keyword evidence="5 6" id="KW-0472">Membrane</keyword>
<protein>
    <recommendedName>
        <fullName evidence="6">Protein YIPF</fullName>
    </recommendedName>
</protein>
<feature type="domain" description="Yip1" evidence="7">
    <location>
        <begin position="91"/>
        <end position="237"/>
    </location>
</feature>
<dbReference type="GO" id="GO:0048280">
    <property type="term" value="P:vesicle fusion with Golgi apparatus"/>
    <property type="evidence" value="ECO:0007669"/>
    <property type="project" value="TreeGrafter"/>
</dbReference>
<proteinExistence type="inferred from homology"/>
<organism evidence="8">
    <name type="scientific">Spongospora subterranea</name>
    <dbReference type="NCBI Taxonomy" id="70186"/>
    <lineage>
        <taxon>Eukaryota</taxon>
        <taxon>Sar</taxon>
        <taxon>Rhizaria</taxon>
        <taxon>Endomyxa</taxon>
        <taxon>Phytomyxea</taxon>
        <taxon>Plasmodiophorida</taxon>
        <taxon>Plasmodiophoridae</taxon>
        <taxon>Spongospora</taxon>
    </lineage>
</organism>
<keyword evidence="4 6" id="KW-1133">Transmembrane helix</keyword>
<feature type="transmembrane region" description="Helical" evidence="6">
    <location>
        <begin position="222"/>
        <end position="241"/>
    </location>
</feature>
<dbReference type="InterPro" id="IPR045231">
    <property type="entry name" value="Yip1/4-like"/>
</dbReference>
<evidence type="ECO:0000256" key="4">
    <source>
        <dbReference type="ARBA" id="ARBA00022989"/>
    </source>
</evidence>
<dbReference type="GO" id="GO:0000139">
    <property type="term" value="C:Golgi membrane"/>
    <property type="evidence" value="ECO:0007669"/>
    <property type="project" value="UniProtKB-SubCell"/>
</dbReference>
<dbReference type="Pfam" id="PF04893">
    <property type="entry name" value="Yip1"/>
    <property type="match status" value="1"/>
</dbReference>
<dbReference type="AlphaFoldDB" id="A0A0H5R5C1"/>
<dbReference type="GO" id="GO:0006888">
    <property type="term" value="P:endoplasmic reticulum to Golgi vesicle-mediated transport"/>
    <property type="evidence" value="ECO:0007669"/>
    <property type="project" value="InterPro"/>
</dbReference>
<evidence type="ECO:0000313" key="8">
    <source>
        <dbReference type="EMBL" id="CRZ09081.1"/>
    </source>
</evidence>
<feature type="transmembrane region" description="Helical" evidence="6">
    <location>
        <begin position="189"/>
        <end position="210"/>
    </location>
</feature>
<feature type="transmembrane region" description="Helical" evidence="6">
    <location>
        <begin position="129"/>
        <end position="149"/>
    </location>
</feature>
<evidence type="ECO:0000256" key="1">
    <source>
        <dbReference type="ARBA" id="ARBA00004141"/>
    </source>
</evidence>
<evidence type="ECO:0000259" key="7">
    <source>
        <dbReference type="Pfam" id="PF04893"/>
    </source>
</evidence>
<dbReference type="PANTHER" id="PTHR21236:SF2">
    <property type="entry name" value="PROTEIN YIPF"/>
    <property type="match status" value="1"/>
</dbReference>
<dbReference type="InterPro" id="IPR006977">
    <property type="entry name" value="Yip1_dom"/>
</dbReference>
<dbReference type="GO" id="GO:0005802">
    <property type="term" value="C:trans-Golgi network"/>
    <property type="evidence" value="ECO:0007669"/>
    <property type="project" value="TreeGrafter"/>
</dbReference>
<dbReference type="EMBL" id="HACM01008639">
    <property type="protein sequence ID" value="CRZ09081.1"/>
    <property type="molecule type" value="Transcribed_RNA"/>
</dbReference>
<name>A0A0H5R5C1_9EUKA</name>
<feature type="non-terminal residue" evidence="8">
    <location>
        <position position="1"/>
    </location>
</feature>
<accession>A0A0H5R5C1</accession>
<reference evidence="8" key="1">
    <citation type="submission" date="2015-04" db="EMBL/GenBank/DDBJ databases">
        <title>The genome sequence of the plant pathogenic Rhizarian Plasmodiophora brassicae reveals insights in its biotrophic life cycle and the origin of chitin synthesis.</title>
        <authorList>
            <person name="Schwelm A."/>
            <person name="Fogelqvist J."/>
            <person name="Knaust A."/>
            <person name="Julke S."/>
            <person name="Lilja T."/>
            <person name="Dhandapani V."/>
            <person name="Bonilla-Rosso G."/>
            <person name="Karlsson M."/>
            <person name="Shevchenko A."/>
            <person name="Choi S.R."/>
            <person name="Kim H.G."/>
            <person name="Park J.Y."/>
            <person name="Lim Y.P."/>
            <person name="Ludwig-Muller J."/>
            <person name="Dixelius C."/>
        </authorList>
    </citation>
    <scope>NUCLEOTIDE SEQUENCE</scope>
    <source>
        <tissue evidence="8">Potato root galls</tissue>
    </source>
</reference>
<evidence type="ECO:0000256" key="2">
    <source>
        <dbReference type="ARBA" id="ARBA00010596"/>
    </source>
</evidence>
<comment type="similarity">
    <text evidence="2 6">Belongs to the YIP1 family.</text>
</comment>
<evidence type="ECO:0000256" key="6">
    <source>
        <dbReference type="RuleBase" id="RU361264"/>
    </source>
</evidence>
<keyword evidence="3 6" id="KW-0812">Transmembrane</keyword>
<comment type="caution">
    <text evidence="6">Lacks conserved residue(s) required for the propagation of feature annotation.</text>
</comment>
<evidence type="ECO:0000256" key="3">
    <source>
        <dbReference type="ARBA" id="ARBA00022692"/>
    </source>
</evidence>
<dbReference type="PANTHER" id="PTHR21236">
    <property type="entry name" value="GOLGI MEMBRANE PROTEIN YIP1"/>
    <property type="match status" value="1"/>
</dbReference>